<dbReference type="PROSITE" id="PS51257">
    <property type="entry name" value="PROKAR_LIPOPROTEIN"/>
    <property type="match status" value="1"/>
</dbReference>
<dbReference type="GO" id="GO:0003677">
    <property type="term" value="F:DNA binding"/>
    <property type="evidence" value="ECO:0007669"/>
    <property type="project" value="InterPro"/>
</dbReference>
<feature type="transmembrane region" description="Helical" evidence="2">
    <location>
        <begin position="86"/>
        <end position="110"/>
    </location>
</feature>
<keyword evidence="1" id="KW-0175">Coiled coil</keyword>
<dbReference type="GO" id="GO:0006355">
    <property type="term" value="P:regulation of DNA-templated transcription"/>
    <property type="evidence" value="ECO:0007669"/>
    <property type="project" value="InterPro"/>
</dbReference>
<evidence type="ECO:0000256" key="2">
    <source>
        <dbReference type="SAM" id="Phobius"/>
    </source>
</evidence>
<proteinExistence type="predicted"/>
<accession>A0A4V6RCL8</accession>
<sequence length="327" mass="37964">MRNLFILLFLLISLFGLTSCSHSNRDVLLRYEQSLVYADSLAQAGDADSARAVGLLSSLHQEYEQAKELSGGRAVRMVPANRWKQIGWGTFGVLMLGLNAWLSVVDFNFFRERKHRSYLIELSENEQRLQDYEREREELEACLDEMSLTNEEREEVRQSLTNLMEQSGRLCTENESLRLRLKEYENRPVPREVEMLQKEGERVRQLDGQMQALTSALIDGDEVVQQLRNQPKFLMDDRWKYLNNLADKMYDGFNDRLLARFPRLTPADRQLCLLIRLRFTNVQIATFTAVSPATVSQQKFRLKKRMTQADGRLFADGETLDTVVCHV</sequence>
<dbReference type="AlphaFoldDB" id="A0A4V6RCL8"/>
<comment type="caution">
    <text evidence="3">The sequence shown here is derived from an EMBL/GenBank/DDBJ whole genome shotgun (WGS) entry which is preliminary data.</text>
</comment>
<organism evidence="3 4">
    <name type="scientific">Bacteroides muris</name>
    <name type="common">ex Afrizal et al. 2022</name>
    <dbReference type="NCBI Taxonomy" id="2516960"/>
    <lineage>
        <taxon>Bacteria</taxon>
        <taxon>Pseudomonadati</taxon>
        <taxon>Bacteroidota</taxon>
        <taxon>Bacteroidia</taxon>
        <taxon>Bacteroidales</taxon>
        <taxon>Bacteroidaceae</taxon>
        <taxon>Bacteroides</taxon>
    </lineage>
</organism>
<dbReference type="RefSeq" id="WP_136011185.1">
    <property type="nucleotide sequence ID" value="NZ_SRYZ01000055.1"/>
</dbReference>
<dbReference type="InterPro" id="IPR016032">
    <property type="entry name" value="Sig_transdc_resp-reg_C-effctor"/>
</dbReference>
<reference evidence="3 4" key="1">
    <citation type="submission" date="2019-04" db="EMBL/GenBank/DDBJ databases">
        <title>Microbes associate with the intestines of laboratory mice.</title>
        <authorList>
            <person name="Navarre W."/>
            <person name="Wong E."/>
            <person name="Huang K."/>
            <person name="Tropini C."/>
            <person name="Ng K."/>
            <person name="Yu B."/>
        </authorList>
    </citation>
    <scope>NUCLEOTIDE SEQUENCE [LARGE SCALE GENOMIC DNA]</scope>
    <source>
        <strain evidence="3 4">NM69_E16B</strain>
    </source>
</reference>
<evidence type="ECO:0000313" key="3">
    <source>
        <dbReference type="EMBL" id="TGY00930.1"/>
    </source>
</evidence>
<name>A0A4V6RCL8_9BACE</name>
<evidence type="ECO:0000256" key="1">
    <source>
        <dbReference type="SAM" id="Coils"/>
    </source>
</evidence>
<dbReference type="EMBL" id="SRYZ01000055">
    <property type="protein sequence ID" value="TGY00930.1"/>
    <property type="molecule type" value="Genomic_DNA"/>
</dbReference>
<gene>
    <name evidence="3" type="ORF">E5355_16430</name>
</gene>
<keyword evidence="2" id="KW-0812">Transmembrane</keyword>
<keyword evidence="2" id="KW-0472">Membrane</keyword>
<keyword evidence="4" id="KW-1185">Reference proteome</keyword>
<dbReference type="Proteomes" id="UP000310532">
    <property type="component" value="Unassembled WGS sequence"/>
</dbReference>
<evidence type="ECO:0000313" key="4">
    <source>
        <dbReference type="Proteomes" id="UP000310532"/>
    </source>
</evidence>
<feature type="coiled-coil region" evidence="1">
    <location>
        <begin position="115"/>
        <end position="166"/>
    </location>
</feature>
<dbReference type="SUPFAM" id="SSF46894">
    <property type="entry name" value="C-terminal effector domain of the bipartite response regulators"/>
    <property type="match status" value="1"/>
</dbReference>
<evidence type="ECO:0008006" key="5">
    <source>
        <dbReference type="Google" id="ProtNLM"/>
    </source>
</evidence>
<protein>
    <recommendedName>
        <fullName evidence="5">HTH luxR-type domain-containing protein</fullName>
    </recommendedName>
</protein>
<keyword evidence="2" id="KW-1133">Transmembrane helix</keyword>